<dbReference type="PROSITE" id="PS51371">
    <property type="entry name" value="CBS"/>
    <property type="match status" value="2"/>
</dbReference>
<feature type="domain" description="CBS" evidence="9">
    <location>
        <begin position="150"/>
        <end position="213"/>
    </location>
</feature>
<dbReference type="PANTHER" id="PTHR43773:SF1">
    <property type="entry name" value="MAGNESIUM TRANSPORTER MGTE"/>
    <property type="match status" value="1"/>
</dbReference>
<dbReference type="Pfam" id="PF00571">
    <property type="entry name" value="CBS"/>
    <property type="match status" value="2"/>
</dbReference>
<dbReference type="Pfam" id="PF03448">
    <property type="entry name" value="MgtE_N"/>
    <property type="match status" value="1"/>
</dbReference>
<comment type="similarity">
    <text evidence="2">Belongs to the SLC41A transporter family.</text>
</comment>
<reference evidence="10" key="1">
    <citation type="submission" date="2018-06" db="EMBL/GenBank/DDBJ databases">
        <authorList>
            <person name="Zhirakovskaya E."/>
        </authorList>
    </citation>
    <scope>NUCLEOTIDE SEQUENCE</scope>
</reference>
<evidence type="ECO:0000256" key="3">
    <source>
        <dbReference type="ARBA" id="ARBA00022448"/>
    </source>
</evidence>
<evidence type="ECO:0000256" key="7">
    <source>
        <dbReference type="ARBA" id="ARBA00023136"/>
    </source>
</evidence>
<evidence type="ECO:0000256" key="2">
    <source>
        <dbReference type="ARBA" id="ARBA00009749"/>
    </source>
</evidence>
<dbReference type="SUPFAM" id="SSF161093">
    <property type="entry name" value="MgtE membrane domain-like"/>
    <property type="match status" value="1"/>
</dbReference>
<feature type="transmembrane region" description="Helical" evidence="8">
    <location>
        <begin position="414"/>
        <end position="437"/>
    </location>
</feature>
<name>A0A3B0SZQ1_9ZZZZ</name>
<dbReference type="Pfam" id="PF01769">
    <property type="entry name" value="MgtE"/>
    <property type="match status" value="1"/>
</dbReference>
<dbReference type="SUPFAM" id="SSF54631">
    <property type="entry name" value="CBS-domain pair"/>
    <property type="match status" value="1"/>
</dbReference>
<keyword evidence="5" id="KW-0460">Magnesium</keyword>
<dbReference type="InterPro" id="IPR006668">
    <property type="entry name" value="Mg_transptr_MgtE_intracell_dom"/>
</dbReference>
<keyword evidence="6 8" id="KW-1133">Transmembrane helix</keyword>
<evidence type="ECO:0000256" key="1">
    <source>
        <dbReference type="ARBA" id="ARBA00004141"/>
    </source>
</evidence>
<feature type="transmembrane region" description="Helical" evidence="8">
    <location>
        <begin position="371"/>
        <end position="394"/>
    </location>
</feature>
<dbReference type="Gene3D" id="3.10.580.10">
    <property type="entry name" value="CBS-domain"/>
    <property type="match status" value="1"/>
</dbReference>
<dbReference type="SMART" id="SM00116">
    <property type="entry name" value="CBS"/>
    <property type="match status" value="2"/>
</dbReference>
<feature type="transmembrane region" description="Helical" evidence="8">
    <location>
        <begin position="323"/>
        <end position="350"/>
    </location>
</feature>
<dbReference type="NCBIfam" id="TIGR00400">
    <property type="entry name" value="mgtE"/>
    <property type="match status" value="1"/>
</dbReference>
<feature type="transmembrane region" description="Helical" evidence="8">
    <location>
        <begin position="449"/>
        <end position="471"/>
    </location>
</feature>
<dbReference type="EMBL" id="UOEI01000478">
    <property type="protein sequence ID" value="VAW06567.1"/>
    <property type="molecule type" value="Genomic_DNA"/>
</dbReference>
<evidence type="ECO:0000259" key="9">
    <source>
        <dbReference type="PROSITE" id="PS51371"/>
    </source>
</evidence>
<evidence type="ECO:0000256" key="5">
    <source>
        <dbReference type="ARBA" id="ARBA00022842"/>
    </source>
</evidence>
<dbReference type="InterPro" id="IPR046342">
    <property type="entry name" value="CBS_dom_sf"/>
</dbReference>
<dbReference type="SMART" id="SM00924">
    <property type="entry name" value="MgtE_N"/>
    <property type="match status" value="1"/>
</dbReference>
<organism evidence="10">
    <name type="scientific">hydrothermal vent metagenome</name>
    <dbReference type="NCBI Taxonomy" id="652676"/>
    <lineage>
        <taxon>unclassified sequences</taxon>
        <taxon>metagenomes</taxon>
        <taxon>ecological metagenomes</taxon>
    </lineage>
</organism>
<keyword evidence="3" id="KW-0813">Transport</keyword>
<dbReference type="Gene3D" id="1.25.60.10">
    <property type="entry name" value="MgtE N-terminal domain-like"/>
    <property type="match status" value="1"/>
</dbReference>
<evidence type="ECO:0000256" key="6">
    <source>
        <dbReference type="ARBA" id="ARBA00022989"/>
    </source>
</evidence>
<proteinExistence type="inferred from homology"/>
<dbReference type="GO" id="GO:0016020">
    <property type="term" value="C:membrane"/>
    <property type="evidence" value="ECO:0007669"/>
    <property type="project" value="UniProtKB-SubCell"/>
</dbReference>
<dbReference type="CDD" id="cd04606">
    <property type="entry name" value="CBS_pair_Mg_transporter"/>
    <property type="match status" value="1"/>
</dbReference>
<evidence type="ECO:0000256" key="8">
    <source>
        <dbReference type="SAM" id="Phobius"/>
    </source>
</evidence>
<protein>
    <recommendedName>
        <fullName evidence="9">CBS domain-containing protein</fullName>
    </recommendedName>
</protein>
<evidence type="ECO:0000256" key="4">
    <source>
        <dbReference type="ARBA" id="ARBA00022692"/>
    </source>
</evidence>
<feature type="transmembrane region" description="Helical" evidence="8">
    <location>
        <begin position="297"/>
        <end position="317"/>
    </location>
</feature>
<dbReference type="PANTHER" id="PTHR43773">
    <property type="entry name" value="MAGNESIUM TRANSPORTER MGTE"/>
    <property type="match status" value="1"/>
</dbReference>
<dbReference type="GO" id="GO:0015095">
    <property type="term" value="F:magnesium ion transmembrane transporter activity"/>
    <property type="evidence" value="ECO:0007669"/>
    <property type="project" value="InterPro"/>
</dbReference>
<dbReference type="SUPFAM" id="SSF158791">
    <property type="entry name" value="MgtE N-terminal domain-like"/>
    <property type="match status" value="1"/>
</dbReference>
<dbReference type="InterPro" id="IPR038076">
    <property type="entry name" value="MgtE_N_sf"/>
</dbReference>
<dbReference type="InterPro" id="IPR000644">
    <property type="entry name" value="CBS_dom"/>
</dbReference>
<dbReference type="Gene3D" id="1.10.357.20">
    <property type="entry name" value="SLC41 divalent cation transporters, integral membrane domain"/>
    <property type="match status" value="1"/>
</dbReference>
<keyword evidence="4 8" id="KW-0812">Transmembrane</keyword>
<dbReference type="InterPro" id="IPR006667">
    <property type="entry name" value="SLC41_membr_dom"/>
</dbReference>
<evidence type="ECO:0000313" key="10">
    <source>
        <dbReference type="EMBL" id="VAW06567.1"/>
    </source>
</evidence>
<gene>
    <name evidence="10" type="ORF">MNBD_ACTINO01-2083</name>
</gene>
<dbReference type="InterPro" id="IPR006669">
    <property type="entry name" value="MgtE_transporter"/>
</dbReference>
<keyword evidence="7 8" id="KW-0472">Membrane</keyword>
<dbReference type="AlphaFoldDB" id="A0A3B0SZQ1"/>
<accession>A0A3B0SZQ1</accession>
<feature type="domain" description="CBS" evidence="9">
    <location>
        <begin position="215"/>
        <end position="273"/>
    </location>
</feature>
<sequence length="472" mass="50376">MKIRIRRPGHLSAAIRELARRRPEEAEEYLDAHQDAWEQIAGSDPHEAADILEALDEEGAADLLQDLEPVDAGDVLDQMRPEAAADVIEELEPVEAAGLISEMETDQAVDLIGALSRSERSAVLDALDPTTAAEVESLLMYPADTAGGMMTTDYAALPAGMTAGEAIEALRRLHDELGSNLRYVYVIDDNGRLVGVIPFRELVFARPSTGVDEVMETNIAMVRTDTDREEVAELIQRYTLIAIPVVDHGGTLVGMVKVSEAMEAIQAEAGEDIAIMFGAGDQESVFTPVRESVRRRLPWNMFNLAAGFITVFIVAQFEGTLARYALLAAFMPLVAGLSGNSGAQAIAVTIRSLAVDELPRGKEARAVRRELIIGLVRGAVIATAGAALVAVAVLLMGTDGAGGLNPSPFEMAVIIWISMMIGSIAAALAGSSIPLILRRLNQDPAMASNIFLTMITDAVGFGSFLLTASLLL</sequence>
<dbReference type="InterPro" id="IPR036739">
    <property type="entry name" value="SLC41_membr_dom_sf"/>
</dbReference>
<comment type="subcellular location">
    <subcellularLocation>
        <location evidence="1">Membrane</location>
        <topology evidence="1">Multi-pass membrane protein</topology>
    </subcellularLocation>
</comment>